<sequence length="204" mass="22609">MLKIGLTGGIASGKSTVSGLFASRQITIIDADKIARDLFKADSPLLKDLRERFGDSIFIATGELDRKALGSIVFSSPEALKWLNDFTHPKVAAEIKKQLSQARSPYVILDIPLLIKEDGTIPLHLKQVIDRVLVVDVSEATQISRIISRDKVDRAHALRIINSQSTREQKLKLADDVIDNNLDLSHLESQVKLLHNHYLGLAKS</sequence>
<dbReference type="GO" id="GO:0005524">
    <property type="term" value="F:ATP binding"/>
    <property type="evidence" value="ECO:0007669"/>
    <property type="project" value="UniProtKB-UniRule"/>
</dbReference>
<dbReference type="NCBIfam" id="TIGR00152">
    <property type="entry name" value="dephospho-CoA kinase"/>
    <property type="match status" value="1"/>
</dbReference>
<dbReference type="SUPFAM" id="SSF52540">
    <property type="entry name" value="P-loop containing nucleoside triphosphate hydrolases"/>
    <property type="match status" value="1"/>
</dbReference>
<comment type="pathway">
    <text evidence="5">Cofactor biosynthesis; coenzyme A biosynthesis; CoA from (R)-pantothenate: step 5/5.</text>
</comment>
<keyword evidence="5" id="KW-0963">Cytoplasm</keyword>
<dbReference type="InterPro" id="IPR027417">
    <property type="entry name" value="P-loop_NTPase"/>
</dbReference>
<comment type="similarity">
    <text evidence="1 5">Belongs to the CoaE family.</text>
</comment>
<dbReference type="Gene3D" id="3.40.50.300">
    <property type="entry name" value="P-loop containing nucleotide triphosphate hydrolases"/>
    <property type="match status" value="1"/>
</dbReference>
<dbReference type="RefSeq" id="WP_142944074.1">
    <property type="nucleotide sequence ID" value="NZ_VIKR01000006.1"/>
</dbReference>
<comment type="catalytic activity">
    <reaction evidence="5">
        <text>3'-dephospho-CoA + ATP = ADP + CoA + H(+)</text>
        <dbReference type="Rhea" id="RHEA:18245"/>
        <dbReference type="ChEBI" id="CHEBI:15378"/>
        <dbReference type="ChEBI" id="CHEBI:30616"/>
        <dbReference type="ChEBI" id="CHEBI:57287"/>
        <dbReference type="ChEBI" id="CHEBI:57328"/>
        <dbReference type="ChEBI" id="CHEBI:456216"/>
        <dbReference type="EC" id="2.7.1.24"/>
    </reaction>
</comment>
<protein>
    <recommendedName>
        <fullName evidence="5 6">Dephospho-CoA kinase</fullName>
        <ecNumber evidence="5 6">2.7.1.24</ecNumber>
    </recommendedName>
    <alternativeName>
        <fullName evidence="5">Dephosphocoenzyme A kinase</fullName>
    </alternativeName>
</protein>
<evidence type="ECO:0000313" key="7">
    <source>
        <dbReference type="EMBL" id="TQV71379.1"/>
    </source>
</evidence>
<dbReference type="AlphaFoldDB" id="A0A545T2E5"/>
<keyword evidence="5 7" id="KW-0808">Transferase</keyword>
<accession>A0A545T2E5</accession>
<dbReference type="EC" id="2.7.1.24" evidence="5 6"/>
<dbReference type="HAMAP" id="MF_00376">
    <property type="entry name" value="Dephospho_CoA_kinase"/>
    <property type="match status" value="1"/>
</dbReference>
<evidence type="ECO:0000256" key="1">
    <source>
        <dbReference type="ARBA" id="ARBA00009018"/>
    </source>
</evidence>
<dbReference type="GO" id="GO:0004140">
    <property type="term" value="F:dephospho-CoA kinase activity"/>
    <property type="evidence" value="ECO:0007669"/>
    <property type="project" value="UniProtKB-UniRule"/>
</dbReference>
<dbReference type="GO" id="GO:0005737">
    <property type="term" value="C:cytoplasm"/>
    <property type="evidence" value="ECO:0007669"/>
    <property type="project" value="UniProtKB-SubCell"/>
</dbReference>
<dbReference type="InterPro" id="IPR001977">
    <property type="entry name" value="Depp_CoAkinase"/>
</dbReference>
<dbReference type="OrthoDB" id="9812943at2"/>
<comment type="caution">
    <text evidence="7">The sequence shown here is derived from an EMBL/GenBank/DDBJ whole genome shotgun (WGS) entry which is preliminary data.</text>
</comment>
<name>A0A545T2E5_9GAMM</name>
<keyword evidence="2 5" id="KW-0547">Nucleotide-binding</keyword>
<dbReference type="Proteomes" id="UP000317839">
    <property type="component" value="Unassembled WGS sequence"/>
</dbReference>
<dbReference type="UniPathway" id="UPA00241">
    <property type="reaction ID" value="UER00356"/>
</dbReference>
<keyword evidence="5 7" id="KW-0418">Kinase</keyword>
<dbReference type="CDD" id="cd02022">
    <property type="entry name" value="DPCK"/>
    <property type="match status" value="1"/>
</dbReference>
<evidence type="ECO:0000256" key="5">
    <source>
        <dbReference type="HAMAP-Rule" id="MF_00376"/>
    </source>
</evidence>
<dbReference type="EMBL" id="VIKR01000006">
    <property type="protein sequence ID" value="TQV71379.1"/>
    <property type="molecule type" value="Genomic_DNA"/>
</dbReference>
<evidence type="ECO:0000256" key="2">
    <source>
        <dbReference type="ARBA" id="ARBA00022741"/>
    </source>
</evidence>
<dbReference type="GO" id="GO:0015937">
    <property type="term" value="P:coenzyme A biosynthetic process"/>
    <property type="evidence" value="ECO:0007669"/>
    <property type="project" value="UniProtKB-UniRule"/>
</dbReference>
<gene>
    <name evidence="5" type="primary">coaE</name>
    <name evidence="7" type="ORF">FLL45_19680</name>
</gene>
<keyword evidence="3 5" id="KW-0067">ATP-binding</keyword>
<dbReference type="PANTHER" id="PTHR10695:SF46">
    <property type="entry name" value="BIFUNCTIONAL COENZYME A SYNTHASE-RELATED"/>
    <property type="match status" value="1"/>
</dbReference>
<evidence type="ECO:0000256" key="6">
    <source>
        <dbReference type="NCBIfam" id="TIGR00152"/>
    </source>
</evidence>
<keyword evidence="8" id="KW-1185">Reference proteome</keyword>
<evidence type="ECO:0000256" key="4">
    <source>
        <dbReference type="ARBA" id="ARBA00022993"/>
    </source>
</evidence>
<evidence type="ECO:0000256" key="3">
    <source>
        <dbReference type="ARBA" id="ARBA00022840"/>
    </source>
</evidence>
<keyword evidence="4 5" id="KW-0173">Coenzyme A biosynthesis</keyword>
<reference evidence="7 8" key="1">
    <citation type="submission" date="2019-06" db="EMBL/GenBank/DDBJ databases">
        <title>Draft genome of Aliikangiella marina GYP-15.</title>
        <authorList>
            <person name="Wang G."/>
        </authorList>
    </citation>
    <scope>NUCLEOTIDE SEQUENCE [LARGE SCALE GENOMIC DNA]</scope>
    <source>
        <strain evidence="7 8">GYP-15</strain>
    </source>
</reference>
<evidence type="ECO:0000313" key="8">
    <source>
        <dbReference type="Proteomes" id="UP000317839"/>
    </source>
</evidence>
<comment type="subcellular location">
    <subcellularLocation>
        <location evidence="5">Cytoplasm</location>
    </subcellularLocation>
</comment>
<dbReference type="PANTHER" id="PTHR10695">
    <property type="entry name" value="DEPHOSPHO-COA KINASE-RELATED"/>
    <property type="match status" value="1"/>
</dbReference>
<dbReference type="PROSITE" id="PS51219">
    <property type="entry name" value="DPCK"/>
    <property type="match status" value="1"/>
</dbReference>
<comment type="function">
    <text evidence="5">Catalyzes the phosphorylation of the 3'-hydroxyl group of dephosphocoenzyme A to form coenzyme A.</text>
</comment>
<organism evidence="7 8">
    <name type="scientific">Aliikangiella marina</name>
    <dbReference type="NCBI Taxonomy" id="1712262"/>
    <lineage>
        <taxon>Bacteria</taxon>
        <taxon>Pseudomonadati</taxon>
        <taxon>Pseudomonadota</taxon>
        <taxon>Gammaproteobacteria</taxon>
        <taxon>Oceanospirillales</taxon>
        <taxon>Pleioneaceae</taxon>
        <taxon>Aliikangiella</taxon>
    </lineage>
</organism>
<dbReference type="Pfam" id="PF01121">
    <property type="entry name" value="CoaE"/>
    <property type="match status" value="1"/>
</dbReference>
<proteinExistence type="inferred from homology"/>
<feature type="binding site" evidence="5">
    <location>
        <begin position="11"/>
        <end position="16"/>
    </location>
    <ligand>
        <name>ATP</name>
        <dbReference type="ChEBI" id="CHEBI:30616"/>
    </ligand>
</feature>